<dbReference type="OrthoDB" id="1842226at2"/>
<dbReference type="Proteomes" id="UP000322315">
    <property type="component" value="Unassembled WGS sequence"/>
</dbReference>
<protein>
    <submittedName>
        <fullName evidence="1">Uncharacterized protein</fullName>
    </submittedName>
</protein>
<dbReference type="RefSeq" id="WP_144117937.1">
    <property type="nucleotide sequence ID" value="NZ_JACHGE010000003.1"/>
</dbReference>
<evidence type="ECO:0000313" key="2">
    <source>
        <dbReference type="EMBL" id="TSJ72894.1"/>
    </source>
</evidence>
<dbReference type="EMBL" id="VWRS01000011">
    <property type="protein sequence ID" value="KAA5821382.1"/>
    <property type="molecule type" value="Genomic_DNA"/>
</dbReference>
<evidence type="ECO:0000313" key="4">
    <source>
        <dbReference type="Proteomes" id="UP000322315"/>
    </source>
</evidence>
<name>A0A5M7AVK0_9FLAO</name>
<comment type="caution">
    <text evidence="1">The sequence shown here is derived from an EMBL/GenBank/DDBJ whole genome shotgun (WGS) entry which is preliminary data.</text>
</comment>
<evidence type="ECO:0000313" key="3">
    <source>
        <dbReference type="Proteomes" id="UP000315145"/>
    </source>
</evidence>
<gene>
    <name evidence="1" type="ORF">F2B50_16010</name>
    <name evidence="2" type="ORF">FPF71_16010</name>
</gene>
<dbReference type="EMBL" id="VMBF01000011">
    <property type="protein sequence ID" value="TSJ72894.1"/>
    <property type="molecule type" value="Genomic_DNA"/>
</dbReference>
<reference evidence="2 3" key="2">
    <citation type="submission" date="2019-07" db="EMBL/GenBank/DDBJ databases">
        <title>Algibacter marinivivus sp. nov., isolated from the surface of a marine red alga.</title>
        <authorList>
            <person name="Zhong X."/>
            <person name="Xu W."/>
            <person name="Zhang Y."/>
            <person name="Zhang Q."/>
            <person name="Du Z."/>
        </authorList>
    </citation>
    <scope>NUCLEOTIDE SEQUENCE [LARGE SCALE GENOMIC DNA]</scope>
    <source>
        <strain evidence="2 3">RU-4-M-4</strain>
    </source>
</reference>
<proteinExistence type="predicted"/>
<organism evidence="1 4">
    <name type="scientific">Algibacter amylolyticus</name>
    <dbReference type="NCBI Taxonomy" id="1608400"/>
    <lineage>
        <taxon>Bacteria</taxon>
        <taxon>Pseudomonadati</taxon>
        <taxon>Bacteroidota</taxon>
        <taxon>Flavobacteriia</taxon>
        <taxon>Flavobacteriales</taxon>
        <taxon>Flavobacteriaceae</taxon>
        <taxon>Algibacter</taxon>
    </lineage>
</organism>
<evidence type="ECO:0000313" key="1">
    <source>
        <dbReference type="EMBL" id="KAA5821382.1"/>
    </source>
</evidence>
<accession>A0A5M7AVK0</accession>
<reference evidence="1" key="3">
    <citation type="submission" date="2019-09" db="EMBL/GenBank/DDBJ databases">
        <authorList>
            <person name="Zhang D.-C."/>
        </authorList>
    </citation>
    <scope>NUCLEOTIDE SEQUENCE</scope>
    <source>
        <strain evidence="1">RU-4-M-4</strain>
    </source>
</reference>
<keyword evidence="3" id="KW-1185">Reference proteome</keyword>
<sequence>MKHENFDRHKFRACVDEARKIILEKDDFSLEARNLLAHLIYDNRSIKGINFKKLCWDTILFDYPDWVEYYNMTENRFIKIKEFLIKKIEQNGNR</sequence>
<reference evidence="1 4" key="1">
    <citation type="journal article" date="2015" name="Int. J. Syst. Evol. Microbiol.">
        <title>Algibacter amylolyticus sp. nov., isolated from intertidal sediment.</title>
        <authorList>
            <person name="Zhang D.C."/>
            <person name="Wu J."/>
            <person name="Neuner K."/>
            <person name="Yao J."/>
            <person name="Margesin R."/>
        </authorList>
    </citation>
    <scope>NUCLEOTIDE SEQUENCE [LARGE SCALE GENOMIC DNA]</scope>
    <source>
        <strain evidence="1 4">RU-4-M-4</strain>
    </source>
</reference>
<dbReference type="Proteomes" id="UP000315145">
    <property type="component" value="Unassembled WGS sequence"/>
</dbReference>
<dbReference type="AlphaFoldDB" id="A0A5M7AVK0"/>